<sequence length="267" mass="27502">MKFQVDGKGAFAATGGRPFDPAKPALVCLHGAGMDHTVWTMQTRYFAHHGWSVLALDLPGHGGSEGPPLASVEAMGEWARAALAAVGGRRAAFAGHSLGALAALEAAAGAGGDALALLLLGVVPAMGVHPDLQAAADAGDHRAVEQMVGWGFGRPMQIGGNRAPGSWVSGAGLRVLERGLAGPLGNDLRAANAYAGALDAAARVRCPALILAGDDDRMTPPRQVRPLAEALPDPRVVVLPKTGHMMSIERPDETLDAMRDFLAEAAR</sequence>
<dbReference type="PANTHER" id="PTHR43798:SF31">
    <property type="entry name" value="AB HYDROLASE SUPERFAMILY PROTEIN YCLE"/>
    <property type="match status" value="1"/>
</dbReference>
<reference evidence="3" key="1">
    <citation type="journal article" date="2014" name="Int. J. Syst. Evol. Microbiol.">
        <title>Complete genome sequence of Corynebacterium casei LMG S-19264T (=DSM 44701T), isolated from a smear-ripened cheese.</title>
        <authorList>
            <consortium name="US DOE Joint Genome Institute (JGI-PGF)"/>
            <person name="Walter F."/>
            <person name="Albersmeier A."/>
            <person name="Kalinowski J."/>
            <person name="Ruckert C."/>
        </authorList>
    </citation>
    <scope>NUCLEOTIDE SEQUENCE</scope>
    <source>
        <strain evidence="3">KCTC 42651</strain>
    </source>
</reference>
<dbReference type="GO" id="GO:0016787">
    <property type="term" value="F:hydrolase activity"/>
    <property type="evidence" value="ECO:0007669"/>
    <property type="project" value="UniProtKB-KW"/>
</dbReference>
<dbReference type="PRINTS" id="PR00111">
    <property type="entry name" value="ABHYDROLASE"/>
</dbReference>
<dbReference type="Proteomes" id="UP000630353">
    <property type="component" value="Unassembled WGS sequence"/>
</dbReference>
<dbReference type="Pfam" id="PF12697">
    <property type="entry name" value="Abhydrolase_6"/>
    <property type="match status" value="1"/>
</dbReference>
<keyword evidence="4" id="KW-1185">Reference proteome</keyword>
<dbReference type="PANTHER" id="PTHR43798">
    <property type="entry name" value="MONOACYLGLYCEROL LIPASE"/>
    <property type="match status" value="1"/>
</dbReference>
<dbReference type="InterPro" id="IPR029058">
    <property type="entry name" value="AB_hydrolase_fold"/>
</dbReference>
<accession>A0A919CR74</accession>
<evidence type="ECO:0000313" key="4">
    <source>
        <dbReference type="Proteomes" id="UP000630353"/>
    </source>
</evidence>
<dbReference type="InterPro" id="IPR000639">
    <property type="entry name" value="Epox_hydrolase-like"/>
</dbReference>
<dbReference type="EMBL" id="BMZS01000006">
    <property type="protein sequence ID" value="GHD52331.1"/>
    <property type="molecule type" value="Genomic_DNA"/>
</dbReference>
<dbReference type="SUPFAM" id="SSF53474">
    <property type="entry name" value="alpha/beta-Hydrolases"/>
    <property type="match status" value="1"/>
</dbReference>
<dbReference type="GO" id="GO:0016020">
    <property type="term" value="C:membrane"/>
    <property type="evidence" value="ECO:0007669"/>
    <property type="project" value="TreeGrafter"/>
</dbReference>
<dbReference type="PRINTS" id="PR00412">
    <property type="entry name" value="EPOXHYDRLASE"/>
</dbReference>
<dbReference type="InterPro" id="IPR000073">
    <property type="entry name" value="AB_hydrolase_1"/>
</dbReference>
<reference evidence="3" key="2">
    <citation type="submission" date="2020-09" db="EMBL/GenBank/DDBJ databases">
        <authorList>
            <person name="Sun Q."/>
            <person name="Kim S."/>
        </authorList>
    </citation>
    <scope>NUCLEOTIDE SEQUENCE</scope>
    <source>
        <strain evidence="3">KCTC 42651</strain>
    </source>
</reference>
<dbReference type="AlphaFoldDB" id="A0A919CR74"/>
<organism evidence="3 4">
    <name type="scientific">Thalassobaculum fulvum</name>
    <dbReference type="NCBI Taxonomy" id="1633335"/>
    <lineage>
        <taxon>Bacteria</taxon>
        <taxon>Pseudomonadati</taxon>
        <taxon>Pseudomonadota</taxon>
        <taxon>Alphaproteobacteria</taxon>
        <taxon>Rhodospirillales</taxon>
        <taxon>Thalassobaculaceae</taxon>
        <taxon>Thalassobaculum</taxon>
    </lineage>
</organism>
<evidence type="ECO:0000259" key="2">
    <source>
        <dbReference type="Pfam" id="PF12697"/>
    </source>
</evidence>
<proteinExistence type="predicted"/>
<dbReference type="InterPro" id="IPR050266">
    <property type="entry name" value="AB_hydrolase_sf"/>
</dbReference>
<name>A0A919CR74_9PROT</name>
<evidence type="ECO:0000313" key="3">
    <source>
        <dbReference type="EMBL" id="GHD52331.1"/>
    </source>
</evidence>
<dbReference type="RefSeq" id="WP_189990513.1">
    <property type="nucleotide sequence ID" value="NZ_BMZS01000006.1"/>
</dbReference>
<feature type="domain" description="AB hydrolase-1" evidence="2">
    <location>
        <begin position="26"/>
        <end position="257"/>
    </location>
</feature>
<evidence type="ECO:0000256" key="1">
    <source>
        <dbReference type="ARBA" id="ARBA00022801"/>
    </source>
</evidence>
<comment type="caution">
    <text evidence="3">The sequence shown here is derived from an EMBL/GenBank/DDBJ whole genome shotgun (WGS) entry which is preliminary data.</text>
</comment>
<dbReference type="Gene3D" id="3.40.50.1820">
    <property type="entry name" value="alpha/beta hydrolase"/>
    <property type="match status" value="1"/>
</dbReference>
<gene>
    <name evidence="3" type="ORF">GCM10017083_27480</name>
</gene>
<protein>
    <submittedName>
        <fullName evidence="3">Alpha/beta hydrolase</fullName>
    </submittedName>
</protein>
<keyword evidence="1 3" id="KW-0378">Hydrolase</keyword>